<feature type="domain" description="HTH myb-type" evidence="7">
    <location>
        <begin position="9"/>
        <end position="61"/>
    </location>
</feature>
<dbReference type="GO" id="GO:0003677">
    <property type="term" value="F:DNA binding"/>
    <property type="evidence" value="ECO:0007669"/>
    <property type="project" value="UniProtKB-KW"/>
</dbReference>
<evidence type="ECO:0000259" key="6">
    <source>
        <dbReference type="PROSITE" id="PS50090"/>
    </source>
</evidence>
<feature type="domain" description="Myb-like" evidence="6">
    <location>
        <begin position="62"/>
        <end position="112"/>
    </location>
</feature>
<evidence type="ECO:0000256" key="3">
    <source>
        <dbReference type="ARBA" id="ARBA00023125"/>
    </source>
</evidence>
<feature type="domain" description="HTH myb-type" evidence="7">
    <location>
        <begin position="62"/>
        <end position="116"/>
    </location>
</feature>
<evidence type="ECO:0000256" key="4">
    <source>
        <dbReference type="ARBA" id="ARBA00023242"/>
    </source>
</evidence>
<dbReference type="SUPFAM" id="SSF46689">
    <property type="entry name" value="Homeodomain-like"/>
    <property type="match status" value="1"/>
</dbReference>
<evidence type="ECO:0000256" key="1">
    <source>
        <dbReference type="ARBA" id="ARBA00004123"/>
    </source>
</evidence>
<keyword evidence="4" id="KW-0539">Nucleus</keyword>
<dbReference type="AlphaFoldDB" id="A0AAP0RQ25"/>
<evidence type="ECO:0000313" key="8">
    <source>
        <dbReference type="EMBL" id="KAK9282168.1"/>
    </source>
</evidence>
<dbReference type="InterPro" id="IPR009057">
    <property type="entry name" value="Homeodomain-like_sf"/>
</dbReference>
<evidence type="ECO:0000256" key="2">
    <source>
        <dbReference type="ARBA" id="ARBA00022737"/>
    </source>
</evidence>
<comment type="caution">
    <text evidence="8">The sequence shown here is derived from an EMBL/GenBank/DDBJ whole genome shotgun (WGS) entry which is preliminary data.</text>
</comment>
<feature type="domain" description="Myb-like" evidence="6">
    <location>
        <begin position="9"/>
        <end position="61"/>
    </location>
</feature>
<keyword evidence="3" id="KW-0238">DNA-binding</keyword>
<dbReference type="Gene3D" id="1.10.10.60">
    <property type="entry name" value="Homeodomain-like"/>
    <property type="match status" value="2"/>
</dbReference>
<dbReference type="PANTHER" id="PTHR47999:SF96">
    <property type="entry name" value="TRANSCRIPTION REPRESSOR MYB6-LIKE"/>
    <property type="match status" value="1"/>
</dbReference>
<dbReference type="CDD" id="cd00167">
    <property type="entry name" value="SANT"/>
    <property type="match status" value="2"/>
</dbReference>
<protein>
    <submittedName>
        <fullName evidence="8">Uncharacterized protein</fullName>
    </submittedName>
</protein>
<accession>A0AAP0RQ25</accession>
<proteinExistence type="predicted"/>
<dbReference type="PANTHER" id="PTHR47999">
    <property type="entry name" value="TRANSCRIPTION FACTOR MYB8-RELATED-RELATED"/>
    <property type="match status" value="1"/>
</dbReference>
<reference evidence="8 9" key="1">
    <citation type="journal article" date="2024" name="Plant J.">
        <title>Genome sequences and population genomics reveal climatic adaptation and genomic divergence between two closely related sweetgum species.</title>
        <authorList>
            <person name="Xu W.Q."/>
            <person name="Ren C.Q."/>
            <person name="Zhang X.Y."/>
            <person name="Comes H.P."/>
            <person name="Liu X.H."/>
            <person name="Li Y.G."/>
            <person name="Kettle C.J."/>
            <person name="Jalonen R."/>
            <person name="Gaisberger H."/>
            <person name="Ma Y.Z."/>
            <person name="Qiu Y.X."/>
        </authorList>
    </citation>
    <scope>NUCLEOTIDE SEQUENCE [LARGE SCALE GENOMIC DNA]</scope>
    <source>
        <strain evidence="8">Hangzhou</strain>
    </source>
</reference>
<dbReference type="InterPro" id="IPR001005">
    <property type="entry name" value="SANT/Myb"/>
</dbReference>
<sequence>MGRAPCCEKVGLKKGRWTAEEDEILMNFIQTNGEGSWRSLPKNAGLLRCGKSCRLRWINYLRTDLKRGNISPEEEDTIIKLHASLGNRWSLIASQLPGRTDNEIKNYWNSHLSRKIHTFRRPNSQTLPIIMNLTKIATASKRKGGRTSKSTMKKIKSNTNTDAKASQEKAKETAFDKIGEMPLPSTPTLEKETFPTAAISWQEEDKIESMVLDTWAEEILVERRNLVESGPCQDTQGGMSVTSEERESLVLCPSEQRESKNSMLCPTTIERETEILGPYEGLDGGILSFNDIMGNGLVLDPSGILSLSGEEKENGIVVNGEGMMESGVMDSSKMATSEDLESVNLSSNGESGEWLSCCSTTSYLDEGRVDLDYWEGVVHGHEIWDEQEEMISWLWESDNVQGDYQKLGEEMDSESQKAMVAWLLS</sequence>
<dbReference type="SMART" id="SM00717">
    <property type="entry name" value="SANT"/>
    <property type="match status" value="2"/>
</dbReference>
<evidence type="ECO:0000313" key="9">
    <source>
        <dbReference type="Proteomes" id="UP001415857"/>
    </source>
</evidence>
<keyword evidence="9" id="KW-1185">Reference proteome</keyword>
<dbReference type="EMBL" id="JBBPBK010000007">
    <property type="protein sequence ID" value="KAK9282168.1"/>
    <property type="molecule type" value="Genomic_DNA"/>
</dbReference>
<feature type="region of interest" description="Disordered" evidence="5">
    <location>
        <begin position="140"/>
        <end position="167"/>
    </location>
</feature>
<evidence type="ECO:0000259" key="7">
    <source>
        <dbReference type="PROSITE" id="PS51294"/>
    </source>
</evidence>
<gene>
    <name evidence="8" type="ORF">L1049_005080</name>
</gene>
<comment type="subcellular location">
    <subcellularLocation>
        <location evidence="1">Nucleus</location>
    </subcellularLocation>
</comment>
<dbReference type="FunFam" id="1.10.10.60:FF:000231">
    <property type="entry name" value="Myb transcription factor"/>
    <property type="match status" value="1"/>
</dbReference>
<name>A0AAP0RQ25_LIQFO</name>
<dbReference type="InterPro" id="IPR015495">
    <property type="entry name" value="Myb_TF_plants"/>
</dbReference>
<dbReference type="FunFam" id="1.10.10.60:FF:000001">
    <property type="entry name" value="MYB-related transcription factor"/>
    <property type="match status" value="1"/>
</dbReference>
<dbReference type="PROSITE" id="PS50090">
    <property type="entry name" value="MYB_LIKE"/>
    <property type="match status" value="2"/>
</dbReference>
<evidence type="ECO:0000256" key="5">
    <source>
        <dbReference type="SAM" id="MobiDB-lite"/>
    </source>
</evidence>
<organism evidence="8 9">
    <name type="scientific">Liquidambar formosana</name>
    <name type="common">Formosan gum</name>
    <dbReference type="NCBI Taxonomy" id="63359"/>
    <lineage>
        <taxon>Eukaryota</taxon>
        <taxon>Viridiplantae</taxon>
        <taxon>Streptophyta</taxon>
        <taxon>Embryophyta</taxon>
        <taxon>Tracheophyta</taxon>
        <taxon>Spermatophyta</taxon>
        <taxon>Magnoliopsida</taxon>
        <taxon>eudicotyledons</taxon>
        <taxon>Gunneridae</taxon>
        <taxon>Pentapetalae</taxon>
        <taxon>Saxifragales</taxon>
        <taxon>Altingiaceae</taxon>
        <taxon>Liquidambar</taxon>
    </lineage>
</organism>
<dbReference type="GO" id="GO:0005634">
    <property type="term" value="C:nucleus"/>
    <property type="evidence" value="ECO:0007669"/>
    <property type="project" value="UniProtKB-SubCell"/>
</dbReference>
<dbReference type="Proteomes" id="UP001415857">
    <property type="component" value="Unassembled WGS sequence"/>
</dbReference>
<feature type="compositionally biased region" description="Basic residues" evidence="5">
    <location>
        <begin position="140"/>
        <end position="156"/>
    </location>
</feature>
<dbReference type="Pfam" id="PF00249">
    <property type="entry name" value="Myb_DNA-binding"/>
    <property type="match status" value="2"/>
</dbReference>
<dbReference type="PROSITE" id="PS51294">
    <property type="entry name" value="HTH_MYB"/>
    <property type="match status" value="2"/>
</dbReference>
<keyword evidence="2" id="KW-0677">Repeat</keyword>
<dbReference type="InterPro" id="IPR017930">
    <property type="entry name" value="Myb_dom"/>
</dbReference>